<dbReference type="GeneID" id="14914074"/>
<reference evidence="2 3" key="1">
    <citation type="journal article" date="2013" name="Genome Biol.">
        <title>Genome of Acanthamoeba castellanii highlights extensive lateral gene transfer and early evolution of tyrosine kinase signaling.</title>
        <authorList>
            <person name="Clarke M."/>
            <person name="Lohan A.J."/>
            <person name="Liu B."/>
            <person name="Lagkouvardos I."/>
            <person name="Roy S."/>
            <person name="Zafar N."/>
            <person name="Bertelli C."/>
            <person name="Schilde C."/>
            <person name="Kianianmomeni A."/>
            <person name="Burglin T.R."/>
            <person name="Frech C."/>
            <person name="Turcotte B."/>
            <person name="Kopec K.O."/>
            <person name="Synnott J.M."/>
            <person name="Choo C."/>
            <person name="Paponov I."/>
            <person name="Finkler A."/>
            <person name="Soon Heng Tan C."/>
            <person name="Hutchins A.P."/>
            <person name="Weinmeier T."/>
            <person name="Rattei T."/>
            <person name="Chu J.S."/>
            <person name="Gimenez G."/>
            <person name="Irimia M."/>
            <person name="Rigden D.J."/>
            <person name="Fitzpatrick D.A."/>
            <person name="Lorenzo-Morales J."/>
            <person name="Bateman A."/>
            <person name="Chiu C.H."/>
            <person name="Tang P."/>
            <person name="Hegemann P."/>
            <person name="Fromm H."/>
            <person name="Raoult D."/>
            <person name="Greub G."/>
            <person name="Miranda-Saavedra D."/>
            <person name="Chen N."/>
            <person name="Nash P."/>
            <person name="Ginger M.L."/>
            <person name="Horn M."/>
            <person name="Schaap P."/>
            <person name="Caler L."/>
            <person name="Loftus B."/>
        </authorList>
    </citation>
    <scope>NUCLEOTIDE SEQUENCE [LARGE SCALE GENOMIC DNA]</scope>
    <source>
        <strain evidence="2 3">Neff</strain>
    </source>
</reference>
<dbReference type="RefSeq" id="XP_004335476.1">
    <property type="nucleotide sequence ID" value="XM_004335428.1"/>
</dbReference>
<gene>
    <name evidence="2" type="ORF">ACA1_245660</name>
</gene>
<evidence type="ECO:0000313" key="2">
    <source>
        <dbReference type="EMBL" id="ELR13463.1"/>
    </source>
</evidence>
<organism evidence="2 3">
    <name type="scientific">Acanthamoeba castellanii (strain ATCC 30010 / Neff)</name>
    <dbReference type="NCBI Taxonomy" id="1257118"/>
    <lineage>
        <taxon>Eukaryota</taxon>
        <taxon>Amoebozoa</taxon>
        <taxon>Discosea</taxon>
        <taxon>Longamoebia</taxon>
        <taxon>Centramoebida</taxon>
        <taxon>Acanthamoebidae</taxon>
        <taxon>Acanthamoeba</taxon>
    </lineage>
</organism>
<feature type="region of interest" description="Disordered" evidence="1">
    <location>
        <begin position="179"/>
        <end position="291"/>
    </location>
</feature>
<dbReference type="SUPFAM" id="SSF159659">
    <property type="entry name" value="Cgl1923-like"/>
    <property type="match status" value="2"/>
</dbReference>
<feature type="compositionally biased region" description="Basic and acidic residues" evidence="1">
    <location>
        <begin position="280"/>
        <end position="291"/>
    </location>
</feature>
<dbReference type="Gene3D" id="3.40.50.10900">
    <property type="entry name" value="PAC-like subunit"/>
    <property type="match status" value="2"/>
</dbReference>
<dbReference type="KEGG" id="acan:ACA1_245660"/>
<dbReference type="VEuPathDB" id="AmoebaDB:ACA1_245660"/>
<dbReference type="Proteomes" id="UP000011083">
    <property type="component" value="Unassembled WGS sequence"/>
</dbReference>
<dbReference type="AlphaFoldDB" id="L8GL66"/>
<accession>L8GL66</accession>
<sequence>MSAESLATASLLASSGACLKKDCAQGGKPAPKKEEDYTGIIKRTRPLTEVTRADVTLVEFTNIDCDGAPIVDAFPSTGVVSVLAGMQLVKSMGLPLVGVLKSLSIPSVATVQCEQPSHPARIYGNRGIVIFVCEISLDEVVARSVADLIYDFARRHRCPMIYTVEGMATGDTIKLESGEEVSLAQEDGEGTAEEGMHTEGKEKGKTNEQQTQEEEEEKKSEEGEGHENGKKGSKGEKDQKKGKKEQETTKKEDDKKAAKTKKESKKQKQKKKREEDEERSAEKRGDDGDDNKKEAIARKLYGDKVHFVTTDPALAQKLRGLDCVPVVDGVISGVTGAILAEAALVDQEVTGLVVPTSTIIPSAKSAIVLLQLLEKLVPGIAISVSELEKLEDELEEVRKAVMKALPALTPKAPPSNLYL</sequence>
<evidence type="ECO:0008006" key="4">
    <source>
        <dbReference type="Google" id="ProtNLM"/>
    </source>
</evidence>
<name>L8GL66_ACACF</name>
<evidence type="ECO:0000256" key="1">
    <source>
        <dbReference type="SAM" id="MobiDB-lite"/>
    </source>
</evidence>
<protein>
    <recommendedName>
        <fullName evidence="4">Proteasome assembly chaperone family protein</fullName>
    </recommendedName>
</protein>
<evidence type="ECO:0000313" key="3">
    <source>
        <dbReference type="Proteomes" id="UP000011083"/>
    </source>
</evidence>
<dbReference type="InterPro" id="IPR019151">
    <property type="entry name" value="Proteasome_assmbl_chaperone_2"/>
</dbReference>
<proteinExistence type="predicted"/>
<dbReference type="InterPro" id="IPR038389">
    <property type="entry name" value="PSMG2_sf"/>
</dbReference>
<dbReference type="Pfam" id="PF09754">
    <property type="entry name" value="PAC2"/>
    <property type="match status" value="1"/>
</dbReference>
<feature type="compositionally biased region" description="Basic and acidic residues" evidence="1">
    <location>
        <begin position="194"/>
        <end position="206"/>
    </location>
</feature>
<dbReference type="OMA" id="AIMTANY"/>
<feature type="compositionally biased region" description="Basic and acidic residues" evidence="1">
    <location>
        <begin position="217"/>
        <end position="261"/>
    </location>
</feature>
<dbReference type="PANTHER" id="PTHR35610">
    <property type="entry name" value="3-ISOPROPYLMALATE DEHYDRATASE-RELATED"/>
    <property type="match status" value="1"/>
</dbReference>
<dbReference type="PANTHER" id="PTHR35610:SF3">
    <property type="entry name" value="PROTEASOME ASSEMBLY CHAPERONE FAMILY PROTEIN"/>
    <property type="match status" value="1"/>
</dbReference>
<dbReference type="EMBL" id="KB008093">
    <property type="protein sequence ID" value="ELR13463.1"/>
    <property type="molecule type" value="Genomic_DNA"/>
</dbReference>
<feature type="compositionally biased region" description="Basic residues" evidence="1">
    <location>
        <begin position="262"/>
        <end position="271"/>
    </location>
</feature>
<keyword evidence="3" id="KW-1185">Reference proteome</keyword>